<sequence>MTTTAKPRGPQSKPTKAEISAAWARLRAAAQQGNVEANALLIALAENKPAITMGAGLARAG</sequence>
<organism evidence="1 2">
    <name type="scientific">Pseudomonas protegens</name>
    <dbReference type="NCBI Taxonomy" id="380021"/>
    <lineage>
        <taxon>Bacteria</taxon>
        <taxon>Pseudomonadati</taxon>
        <taxon>Pseudomonadota</taxon>
        <taxon>Gammaproteobacteria</taxon>
        <taxon>Pseudomonadales</taxon>
        <taxon>Pseudomonadaceae</taxon>
        <taxon>Pseudomonas</taxon>
    </lineage>
</organism>
<dbReference type="RefSeq" id="WP_108545388.1">
    <property type="nucleotide sequence ID" value="NZ_JAAQXO010000002.1"/>
</dbReference>
<evidence type="ECO:0000313" key="2">
    <source>
        <dbReference type="Proteomes" id="UP000244178"/>
    </source>
</evidence>
<dbReference type="EMBL" id="PYJM01000004">
    <property type="protein sequence ID" value="PUA44290.1"/>
    <property type="molecule type" value="Genomic_DNA"/>
</dbReference>
<gene>
    <name evidence="1" type="ORF">C5U62_20250</name>
</gene>
<name>A0A2T6GJF1_9PSED</name>
<accession>A0A2T6GJF1</accession>
<dbReference type="Proteomes" id="UP000244178">
    <property type="component" value="Unassembled WGS sequence"/>
</dbReference>
<proteinExistence type="predicted"/>
<evidence type="ECO:0000313" key="1">
    <source>
        <dbReference type="EMBL" id="PUA44290.1"/>
    </source>
</evidence>
<protein>
    <submittedName>
        <fullName evidence="1">Uncharacterized protein</fullName>
    </submittedName>
</protein>
<dbReference type="AlphaFoldDB" id="A0A2T6GJF1"/>
<reference evidence="1 2" key="1">
    <citation type="submission" date="2018-03" db="EMBL/GenBank/DDBJ databases">
        <title>Draft genome sequence of the plant growth promoting rhizobacterium Pseudomonas protegens strain BNJ-SS-45 isolated from wheat (Triticum aestivum) rhizosphere.</title>
        <authorList>
            <person name="Bajpai A."/>
            <person name="Shende K."/>
            <person name="Meena N."/>
            <person name="Upadhyayula S.R."/>
            <person name="Suravajhala P."/>
            <person name="Medicherla K.M."/>
            <person name="Johri B.N."/>
        </authorList>
    </citation>
    <scope>NUCLEOTIDE SEQUENCE [LARGE SCALE GENOMIC DNA]</scope>
    <source>
        <strain evidence="1 2">BNJ-SS-45</strain>
    </source>
</reference>
<comment type="caution">
    <text evidence="1">The sequence shown here is derived from an EMBL/GenBank/DDBJ whole genome shotgun (WGS) entry which is preliminary data.</text>
</comment>